<accession>A0ABX8B472</accession>
<dbReference type="EMBL" id="CP072642">
    <property type="protein sequence ID" value="QUV94361.1"/>
    <property type="molecule type" value="Genomic_DNA"/>
</dbReference>
<organism evidence="2 3">
    <name type="scientific">Chloracidobacterium sp. N</name>
    <dbReference type="NCBI Taxonomy" id="2821540"/>
    <lineage>
        <taxon>Bacteria</taxon>
        <taxon>Pseudomonadati</taxon>
        <taxon>Acidobacteriota</taxon>
        <taxon>Terriglobia</taxon>
        <taxon>Terriglobales</taxon>
        <taxon>Acidobacteriaceae</taxon>
        <taxon>Chloracidobacterium</taxon>
        <taxon>Chloracidobacterium aggregatum</taxon>
    </lineage>
</organism>
<evidence type="ECO:0000313" key="2">
    <source>
        <dbReference type="EMBL" id="QUV94361.1"/>
    </source>
</evidence>
<dbReference type="PANTHER" id="PTHR44998">
    <property type="match status" value="1"/>
</dbReference>
<reference evidence="2 3" key="1">
    <citation type="submission" date="2021-03" db="EMBL/GenBank/DDBJ databases">
        <title>Genomic and phenotypic characterization of Chloracidobacterium isolates provides evidence for multiple species.</title>
        <authorList>
            <person name="Saini M.K."/>
            <person name="Costas A.M.G."/>
            <person name="Tank M."/>
            <person name="Bryant D.A."/>
        </authorList>
    </citation>
    <scope>NUCLEOTIDE SEQUENCE [LARGE SCALE GENOMIC DNA]</scope>
    <source>
        <strain evidence="2 3">N</strain>
    </source>
</reference>
<evidence type="ECO:0000313" key="3">
    <source>
        <dbReference type="Proteomes" id="UP000677668"/>
    </source>
</evidence>
<keyword evidence="3" id="KW-1185">Reference proteome</keyword>
<dbReference type="RefSeq" id="WP_211422660.1">
    <property type="nucleotide sequence ID" value="NZ_CP072642.1"/>
</dbReference>
<protein>
    <submittedName>
        <fullName evidence="2">Tetratricopeptide repeat protein</fullName>
    </submittedName>
</protein>
<name>A0ABX8B472_9BACT</name>
<dbReference type="InterPro" id="IPR011990">
    <property type="entry name" value="TPR-like_helical_dom_sf"/>
</dbReference>
<dbReference type="InterPro" id="IPR019734">
    <property type="entry name" value="TPR_rpt"/>
</dbReference>
<dbReference type="PANTHER" id="PTHR44998:SF1">
    <property type="entry name" value="UDP-N-ACETYLGLUCOSAMINE--PEPTIDE N-ACETYLGLUCOSAMINYLTRANSFERASE 110 KDA SUBUNIT"/>
    <property type="match status" value="1"/>
</dbReference>
<proteinExistence type="predicted"/>
<feature type="repeat" description="TPR" evidence="1">
    <location>
        <begin position="55"/>
        <end position="88"/>
    </location>
</feature>
<dbReference type="Pfam" id="PF13181">
    <property type="entry name" value="TPR_8"/>
    <property type="match status" value="1"/>
</dbReference>
<evidence type="ECO:0000256" key="1">
    <source>
        <dbReference type="PROSITE-ProRule" id="PRU00339"/>
    </source>
</evidence>
<dbReference type="PROSITE" id="PS50005">
    <property type="entry name" value="TPR"/>
    <property type="match status" value="1"/>
</dbReference>
<keyword evidence="1" id="KW-0802">TPR repeat</keyword>
<gene>
    <name evidence="2" type="ORF">J8C05_02625</name>
</gene>
<dbReference type="Pfam" id="PF13176">
    <property type="entry name" value="TPR_7"/>
    <property type="match status" value="1"/>
</dbReference>
<dbReference type="SMART" id="SM00028">
    <property type="entry name" value="TPR"/>
    <property type="match status" value="3"/>
</dbReference>
<dbReference type="Proteomes" id="UP000677668">
    <property type="component" value="Chromosome 1"/>
</dbReference>
<dbReference type="Gene3D" id="1.25.40.10">
    <property type="entry name" value="Tetratricopeptide repeat domain"/>
    <property type="match status" value="2"/>
</dbReference>
<sequence>MNDARDNCEHLETTDDLAVREAARYFQAAYQRQMEGNLDEAIQLYERSIALHPTAEAHTFLGWTYSFLGDLDRAIAECLQAIELDPDFGNPYNDIGAYLIERGDPLSSALWLKRAMKARRYECYFYPHFNYGRVLEWQGRWLDAMQEYTTALAYNPDYAPAKKAIRQLQCRLN</sequence>
<dbReference type="SUPFAM" id="SSF48452">
    <property type="entry name" value="TPR-like"/>
    <property type="match status" value="1"/>
</dbReference>